<feature type="transmembrane region" description="Helical" evidence="2">
    <location>
        <begin position="62"/>
        <end position="95"/>
    </location>
</feature>
<evidence type="ECO:0000313" key="3">
    <source>
        <dbReference type="EMBL" id="ADI22124.1"/>
    </source>
</evidence>
<organism evidence="3">
    <name type="scientific">uncultured myxobacterium HF0200_19H16</name>
    <dbReference type="NCBI Taxonomy" id="723559"/>
    <lineage>
        <taxon>Bacteria</taxon>
        <taxon>Pseudomonadati</taxon>
        <taxon>Myxococcota</taxon>
        <taxon>Myxococcia</taxon>
        <taxon>Myxococcales</taxon>
        <taxon>environmental samples</taxon>
    </lineage>
</organism>
<sequence length="98" mass="10572">MGWENGMRERESMAGGNTQTYPPPAYGQSKALVPQILNHRMFRRPISKLNELRNLSRLGSGLWLLGTLVGVLGGHIVVEAGITTLGLASIALGIFRAS</sequence>
<feature type="region of interest" description="Disordered" evidence="1">
    <location>
        <begin position="1"/>
        <end position="24"/>
    </location>
</feature>
<name>E7C3V0_9BACT</name>
<evidence type="ECO:0000256" key="1">
    <source>
        <dbReference type="SAM" id="MobiDB-lite"/>
    </source>
</evidence>
<evidence type="ECO:0000256" key="2">
    <source>
        <dbReference type="SAM" id="Phobius"/>
    </source>
</evidence>
<keyword evidence="2" id="KW-0812">Transmembrane</keyword>
<reference evidence="3" key="1">
    <citation type="submission" date="2010-01" db="EMBL/GenBank/DDBJ databases">
        <title>Genome fragments of uncultured bacteria from the North Pacific subtropical Gyre.</title>
        <authorList>
            <person name="Pham V.D."/>
            <person name="Delong E.F."/>
        </authorList>
    </citation>
    <scope>NUCLEOTIDE SEQUENCE</scope>
</reference>
<dbReference type="EMBL" id="GU567976">
    <property type="protein sequence ID" value="ADI22124.1"/>
    <property type="molecule type" value="Genomic_DNA"/>
</dbReference>
<feature type="compositionally biased region" description="Basic and acidic residues" evidence="1">
    <location>
        <begin position="1"/>
        <end position="12"/>
    </location>
</feature>
<proteinExistence type="predicted"/>
<keyword evidence="2" id="KW-1133">Transmembrane helix</keyword>
<protein>
    <submittedName>
        <fullName evidence="3">Uncharacterized protein</fullName>
    </submittedName>
</protein>
<accession>E7C3V0</accession>
<keyword evidence="2" id="KW-0472">Membrane</keyword>
<dbReference type="AlphaFoldDB" id="E7C3V0"/>